<proteinExistence type="predicted"/>
<reference evidence="2" key="1">
    <citation type="submission" date="2014-09" db="EMBL/GenBank/DDBJ databases">
        <authorList>
            <person name="Magalhaes I.L.F."/>
            <person name="Oliveira U."/>
            <person name="Santos F.R."/>
            <person name="Vidigal T.H.D.A."/>
            <person name="Brescovit A.D."/>
            <person name="Santos A.J."/>
        </authorList>
    </citation>
    <scope>NUCLEOTIDE SEQUENCE</scope>
    <source>
        <tissue evidence="2">Shoot tissue taken approximately 20 cm above the soil surface</tissue>
    </source>
</reference>
<evidence type="ECO:0000313" key="2">
    <source>
        <dbReference type="EMBL" id="JAD97321.1"/>
    </source>
</evidence>
<feature type="compositionally biased region" description="Low complexity" evidence="1">
    <location>
        <begin position="12"/>
        <end position="24"/>
    </location>
</feature>
<accession>A0A0A9EB95</accession>
<dbReference type="EMBL" id="GBRH01200574">
    <property type="protein sequence ID" value="JAD97321.1"/>
    <property type="molecule type" value="Transcribed_RNA"/>
</dbReference>
<dbReference type="AlphaFoldDB" id="A0A0A9EB95"/>
<reference evidence="2" key="2">
    <citation type="journal article" date="2015" name="Data Brief">
        <title>Shoot transcriptome of the giant reed, Arundo donax.</title>
        <authorList>
            <person name="Barrero R.A."/>
            <person name="Guerrero F.D."/>
            <person name="Moolhuijzen P."/>
            <person name="Goolsby J.A."/>
            <person name="Tidwell J."/>
            <person name="Bellgard S.E."/>
            <person name="Bellgard M.I."/>
        </authorList>
    </citation>
    <scope>NUCLEOTIDE SEQUENCE</scope>
    <source>
        <tissue evidence="2">Shoot tissue taken approximately 20 cm above the soil surface</tissue>
    </source>
</reference>
<sequence length="103" mass="11373">MSGSAAPHLKPSDSSIDESSWISSRRPPKCNSVTGSRCRRNAAHMLQTNSHAMVCSPNPLENRGIPILCSPKCEAKSRRHSYRHAKPNPIAEFRFDGIELAEC</sequence>
<organism evidence="2">
    <name type="scientific">Arundo donax</name>
    <name type="common">Giant reed</name>
    <name type="synonym">Donax arundinaceus</name>
    <dbReference type="NCBI Taxonomy" id="35708"/>
    <lineage>
        <taxon>Eukaryota</taxon>
        <taxon>Viridiplantae</taxon>
        <taxon>Streptophyta</taxon>
        <taxon>Embryophyta</taxon>
        <taxon>Tracheophyta</taxon>
        <taxon>Spermatophyta</taxon>
        <taxon>Magnoliopsida</taxon>
        <taxon>Liliopsida</taxon>
        <taxon>Poales</taxon>
        <taxon>Poaceae</taxon>
        <taxon>PACMAD clade</taxon>
        <taxon>Arundinoideae</taxon>
        <taxon>Arundineae</taxon>
        <taxon>Arundo</taxon>
    </lineage>
</organism>
<feature type="region of interest" description="Disordered" evidence="1">
    <location>
        <begin position="1"/>
        <end position="35"/>
    </location>
</feature>
<protein>
    <submittedName>
        <fullName evidence="2">Uncharacterized protein</fullName>
    </submittedName>
</protein>
<name>A0A0A9EB95_ARUDO</name>
<evidence type="ECO:0000256" key="1">
    <source>
        <dbReference type="SAM" id="MobiDB-lite"/>
    </source>
</evidence>